<dbReference type="InterPro" id="IPR029063">
    <property type="entry name" value="SAM-dependent_MTases_sf"/>
</dbReference>
<dbReference type="SUPFAM" id="SSF53335">
    <property type="entry name" value="S-adenosyl-L-methionine-dependent methyltransferases"/>
    <property type="match status" value="1"/>
</dbReference>
<dbReference type="GO" id="GO:0032259">
    <property type="term" value="P:methylation"/>
    <property type="evidence" value="ECO:0007669"/>
    <property type="project" value="UniProtKB-KW"/>
</dbReference>
<dbReference type="EMBL" id="JADJMH010000008">
    <property type="protein sequence ID" value="MBK7675135.1"/>
    <property type="molecule type" value="Genomic_DNA"/>
</dbReference>
<dbReference type="PANTHER" id="PTHR34203">
    <property type="entry name" value="METHYLTRANSFERASE, FKBM FAMILY PROTEIN"/>
    <property type="match status" value="1"/>
</dbReference>
<dbReference type="Proteomes" id="UP000697998">
    <property type="component" value="Unassembled WGS sequence"/>
</dbReference>
<reference evidence="2 3" key="1">
    <citation type="submission" date="2020-10" db="EMBL/GenBank/DDBJ databases">
        <title>Connecting structure to function with the recovery of over 1000 high-quality activated sludge metagenome-assembled genomes encoding full-length rRNA genes using long-read sequencing.</title>
        <authorList>
            <person name="Singleton C.M."/>
            <person name="Petriglieri F."/>
            <person name="Kristensen J.M."/>
            <person name="Kirkegaard R.H."/>
            <person name="Michaelsen T.Y."/>
            <person name="Andersen M.H."/>
            <person name="Karst S.M."/>
            <person name="Dueholm M.S."/>
            <person name="Nielsen P.H."/>
            <person name="Albertsen M."/>
        </authorList>
    </citation>
    <scope>NUCLEOTIDE SEQUENCE [LARGE SCALE GENOMIC DNA]</scope>
    <source>
        <strain evidence="2">EsbW_18-Q3-R4-48_BATAC.285</strain>
    </source>
</reference>
<dbReference type="PANTHER" id="PTHR34203:SF15">
    <property type="entry name" value="SLL1173 PROTEIN"/>
    <property type="match status" value="1"/>
</dbReference>
<feature type="domain" description="Methyltransferase FkbM" evidence="1">
    <location>
        <begin position="94"/>
        <end position="249"/>
    </location>
</feature>
<name>A0A935Q1A0_9PROT</name>
<comment type="caution">
    <text evidence="2">The sequence shown here is derived from an EMBL/GenBank/DDBJ whole genome shotgun (WGS) entry which is preliminary data.</text>
</comment>
<dbReference type="InterPro" id="IPR006342">
    <property type="entry name" value="FkbM_mtfrase"/>
</dbReference>
<evidence type="ECO:0000313" key="3">
    <source>
        <dbReference type="Proteomes" id="UP000697998"/>
    </source>
</evidence>
<dbReference type="GO" id="GO:0008168">
    <property type="term" value="F:methyltransferase activity"/>
    <property type="evidence" value="ECO:0007669"/>
    <property type="project" value="UniProtKB-KW"/>
</dbReference>
<proteinExistence type="predicted"/>
<sequence length="304" mass="33361">MQAPLIAQCQLAGKSLFEVCSVDHQLTGINGEASVRNIVQLRGHQRLVEGRHGSFVYNLHDHYVGKALELYGEYCEPEIQLFLQLISVGGDVIEIGANIGTHTVPLARAPSGARVHAFEPQPVVFQNLCANLSVNCCENVLAWPMAVGSERGRLIVPAVDYGQAGNFGAVSLAAEGPGLPVEVTTLDSYAADLASICLIKADVEGMEREVLLGAKQTIQRCRPILYLENDRVKQSQALIETCWELGYRLYWHTPMLYNPDNFFGNPENIYVGVAAFNMLCVPNESAMQVTEAQMITDSRHHPLL</sequence>
<evidence type="ECO:0000259" key="1">
    <source>
        <dbReference type="Pfam" id="PF05050"/>
    </source>
</evidence>
<dbReference type="Pfam" id="PF05050">
    <property type="entry name" value="Methyltransf_21"/>
    <property type="match status" value="1"/>
</dbReference>
<accession>A0A935Q1A0</accession>
<dbReference type="InterPro" id="IPR052514">
    <property type="entry name" value="SAM-dependent_MTase"/>
</dbReference>
<protein>
    <submittedName>
        <fullName evidence="2">FkbM family methyltransferase</fullName>
    </submittedName>
</protein>
<dbReference type="NCBIfam" id="TIGR01444">
    <property type="entry name" value="fkbM_fam"/>
    <property type="match status" value="1"/>
</dbReference>
<dbReference type="AlphaFoldDB" id="A0A935Q1A0"/>
<keyword evidence="2" id="KW-0808">Transferase</keyword>
<dbReference type="Gene3D" id="3.40.50.150">
    <property type="entry name" value="Vaccinia Virus protein VP39"/>
    <property type="match status" value="1"/>
</dbReference>
<keyword evidence="2" id="KW-0489">Methyltransferase</keyword>
<evidence type="ECO:0000313" key="2">
    <source>
        <dbReference type="EMBL" id="MBK7675135.1"/>
    </source>
</evidence>
<gene>
    <name evidence="2" type="ORF">IPJ27_10485</name>
</gene>
<organism evidence="2 3">
    <name type="scientific">Candidatus Accumulibacter proximus</name>
    <dbReference type="NCBI Taxonomy" id="2954385"/>
    <lineage>
        <taxon>Bacteria</taxon>
        <taxon>Pseudomonadati</taxon>
        <taxon>Pseudomonadota</taxon>
        <taxon>Betaproteobacteria</taxon>
        <taxon>Candidatus Accumulibacter</taxon>
    </lineage>
</organism>